<dbReference type="RefSeq" id="XP_070921374.1">
    <property type="nucleotide sequence ID" value="XM_071065273.1"/>
</dbReference>
<organism evidence="9 10">
    <name type="scientific">Madurella fahalii</name>
    <dbReference type="NCBI Taxonomy" id="1157608"/>
    <lineage>
        <taxon>Eukaryota</taxon>
        <taxon>Fungi</taxon>
        <taxon>Dikarya</taxon>
        <taxon>Ascomycota</taxon>
        <taxon>Pezizomycotina</taxon>
        <taxon>Sordariomycetes</taxon>
        <taxon>Sordariomycetidae</taxon>
        <taxon>Sordariales</taxon>
        <taxon>Sordariales incertae sedis</taxon>
        <taxon>Madurella</taxon>
    </lineage>
</organism>
<evidence type="ECO:0000313" key="10">
    <source>
        <dbReference type="Proteomes" id="UP001628179"/>
    </source>
</evidence>
<keyword evidence="10" id="KW-1185">Reference proteome</keyword>
<dbReference type="PANTHER" id="PTHR33048">
    <property type="entry name" value="PTH11-LIKE INTEGRAL MEMBRANE PROTEIN (AFU_ORTHOLOGUE AFUA_5G11245)"/>
    <property type="match status" value="1"/>
</dbReference>
<evidence type="ECO:0000256" key="5">
    <source>
        <dbReference type="ARBA" id="ARBA00038359"/>
    </source>
</evidence>
<feature type="compositionally biased region" description="Gly residues" evidence="6">
    <location>
        <begin position="320"/>
        <end position="331"/>
    </location>
</feature>
<evidence type="ECO:0000256" key="4">
    <source>
        <dbReference type="ARBA" id="ARBA00023136"/>
    </source>
</evidence>
<gene>
    <name evidence="9" type="ORF">MFIFM68171_09854</name>
</gene>
<dbReference type="EMBL" id="BAAFSV010000005">
    <property type="protein sequence ID" value="GAB1319644.1"/>
    <property type="molecule type" value="Genomic_DNA"/>
</dbReference>
<dbReference type="PANTHER" id="PTHR33048:SF158">
    <property type="entry name" value="MEMBRANE PROTEIN PTH11-LIKE, PUTATIVE-RELATED"/>
    <property type="match status" value="1"/>
</dbReference>
<dbReference type="Proteomes" id="UP001628179">
    <property type="component" value="Unassembled WGS sequence"/>
</dbReference>
<evidence type="ECO:0000256" key="7">
    <source>
        <dbReference type="SAM" id="Phobius"/>
    </source>
</evidence>
<keyword evidence="4 7" id="KW-0472">Membrane</keyword>
<dbReference type="GeneID" id="98180596"/>
<dbReference type="InterPro" id="IPR052337">
    <property type="entry name" value="SAT4-like"/>
</dbReference>
<accession>A0ABQ0GPK9</accession>
<comment type="caution">
    <text evidence="9">The sequence shown here is derived from an EMBL/GenBank/DDBJ whole genome shotgun (WGS) entry which is preliminary data.</text>
</comment>
<evidence type="ECO:0000256" key="3">
    <source>
        <dbReference type="ARBA" id="ARBA00022989"/>
    </source>
</evidence>
<evidence type="ECO:0000313" key="9">
    <source>
        <dbReference type="EMBL" id="GAB1319644.1"/>
    </source>
</evidence>
<keyword evidence="3 7" id="KW-1133">Transmembrane helix</keyword>
<feature type="domain" description="Rhodopsin" evidence="8">
    <location>
        <begin position="45"/>
        <end position="289"/>
    </location>
</feature>
<reference evidence="9 10" key="1">
    <citation type="submission" date="2024-09" db="EMBL/GenBank/DDBJ databases">
        <title>Itraconazole resistance in Madurella fahalii resulting from another homologue of gene encoding cytochrome P450 14-alpha sterol demethylase (CYP51).</title>
        <authorList>
            <person name="Yoshioka I."/>
            <person name="Fahal A.H."/>
            <person name="Kaneko S."/>
            <person name="Yaguchi T."/>
        </authorList>
    </citation>
    <scope>NUCLEOTIDE SEQUENCE [LARGE SCALE GENOMIC DNA]</scope>
    <source>
        <strain evidence="9 10">IFM 68171</strain>
    </source>
</reference>
<evidence type="ECO:0000256" key="2">
    <source>
        <dbReference type="ARBA" id="ARBA00022692"/>
    </source>
</evidence>
<evidence type="ECO:0000259" key="8">
    <source>
        <dbReference type="Pfam" id="PF20684"/>
    </source>
</evidence>
<feature type="transmembrane region" description="Helical" evidence="7">
    <location>
        <begin position="27"/>
        <end position="49"/>
    </location>
</feature>
<feature type="transmembrane region" description="Helical" evidence="7">
    <location>
        <begin position="61"/>
        <end position="82"/>
    </location>
</feature>
<keyword evidence="2 7" id="KW-0812">Transmembrane</keyword>
<comment type="subcellular location">
    <subcellularLocation>
        <location evidence="1">Membrane</location>
        <topology evidence="1">Multi-pass membrane protein</topology>
    </subcellularLocation>
</comment>
<feature type="transmembrane region" description="Helical" evidence="7">
    <location>
        <begin position="102"/>
        <end position="122"/>
    </location>
</feature>
<name>A0ABQ0GPK9_9PEZI</name>
<feature type="transmembrane region" description="Helical" evidence="7">
    <location>
        <begin position="264"/>
        <end position="288"/>
    </location>
</feature>
<dbReference type="InterPro" id="IPR049326">
    <property type="entry name" value="Rhodopsin_dom_fungi"/>
</dbReference>
<protein>
    <recommendedName>
        <fullName evidence="8">Rhodopsin domain-containing protein</fullName>
    </recommendedName>
</protein>
<feature type="region of interest" description="Disordered" evidence="6">
    <location>
        <begin position="320"/>
        <end position="339"/>
    </location>
</feature>
<dbReference type="Pfam" id="PF20684">
    <property type="entry name" value="Fung_rhodopsin"/>
    <property type="match status" value="1"/>
</dbReference>
<comment type="similarity">
    <text evidence="5">Belongs to the SAT4 family.</text>
</comment>
<feature type="transmembrane region" description="Helical" evidence="7">
    <location>
        <begin position="229"/>
        <end position="252"/>
    </location>
</feature>
<evidence type="ECO:0000256" key="1">
    <source>
        <dbReference type="ARBA" id="ARBA00004141"/>
    </source>
</evidence>
<sequence length="410" mass="44650">MDLDGPALAPPAGIIPNFDNPPNQNELARGVLIACASIATICLVLRAYGRFYLLREVSAEDVMVVLAYGCFWGAVNSTFAMIDTPGYFVHQWDIRLRDLIPTSYHILIFGVCYSFVLPLLKVGILIEWCRMFVPHGSVTKNAFWWGCVILSFIQIGAAVATIIALNLQCIPHQAIWDFTIPGALCFKLYNLQVSSASIQLISDVGILLLPQRVIWTLKMSWKKRMGVSVIFGLGLLACVSAAFRLATTIAYGEAQDAIFALGPLVFWATAEMTCGFFIICVPCMPKILKQAGVLRKIKKALGMSTGPTANSAKADYFAGGGSGSRSRGPGGSSTAPDSYHKLEEDGVAMDNLKSSESTEHLHGHGKLTTAPVITRTTQITVMEDSRSTSDGASNLDMHMYHQKTPWANYK</sequence>
<evidence type="ECO:0000256" key="6">
    <source>
        <dbReference type="SAM" id="MobiDB-lite"/>
    </source>
</evidence>
<proteinExistence type="inferred from homology"/>
<feature type="transmembrane region" description="Helical" evidence="7">
    <location>
        <begin position="143"/>
        <end position="168"/>
    </location>
</feature>